<evidence type="ECO:0000313" key="3">
    <source>
        <dbReference type="Proteomes" id="UP001302719"/>
    </source>
</evidence>
<keyword evidence="3" id="KW-1185">Reference proteome</keyword>
<dbReference type="Pfam" id="PF06103">
    <property type="entry name" value="DUF948"/>
    <property type="match status" value="1"/>
</dbReference>
<protein>
    <submittedName>
        <fullName evidence="2">DUF948 domain-containing protein</fullName>
    </submittedName>
</protein>
<reference evidence="2 3" key="1">
    <citation type="submission" date="2023-01" db="EMBL/GenBank/DDBJ databases">
        <title>Cultivation and genomic characterization of new, ubiquitous marine nitrite-oxidizing bacteria from the Nitrospirales.</title>
        <authorList>
            <person name="Mueller A.J."/>
            <person name="Daebeler A."/>
            <person name="Herbold C.W."/>
            <person name="Kirkegaard R.H."/>
            <person name="Daims H."/>
        </authorList>
    </citation>
    <scope>NUCLEOTIDE SEQUENCE [LARGE SCALE GENOMIC DNA]</scope>
    <source>
        <strain evidence="2 3">VA</strain>
    </source>
</reference>
<name>A0AA96GGG6_9BACT</name>
<dbReference type="Proteomes" id="UP001302719">
    <property type="component" value="Chromosome"/>
</dbReference>
<sequence length="135" mass="14363">MVDLAAIIIAVAFVVLVGYLVPMILQVKRTVGQSERLLIRLNHELPGLLKDVKGTNENILALTDQARLGMDRATIFLNAVGEVGETVNHVHQTVRGKGGALAVGVSSLLAGLKAASSTMRKRVHKEQKGGPSYGN</sequence>
<keyword evidence="1" id="KW-0472">Membrane</keyword>
<evidence type="ECO:0000313" key="2">
    <source>
        <dbReference type="EMBL" id="WNM57266.1"/>
    </source>
</evidence>
<dbReference type="InterPro" id="IPR009293">
    <property type="entry name" value="UPF0478"/>
</dbReference>
<dbReference type="PANTHER" id="PTHR40070">
    <property type="entry name" value="UPF0478 PROTEIN YTXG"/>
    <property type="match status" value="1"/>
</dbReference>
<proteinExistence type="predicted"/>
<dbReference type="KEGG" id="nall:PP769_14965"/>
<dbReference type="EMBL" id="CP116967">
    <property type="protein sequence ID" value="WNM57266.1"/>
    <property type="molecule type" value="Genomic_DNA"/>
</dbReference>
<evidence type="ECO:0000256" key="1">
    <source>
        <dbReference type="SAM" id="Phobius"/>
    </source>
</evidence>
<dbReference type="PANTHER" id="PTHR40070:SF1">
    <property type="entry name" value="UPF0478 PROTEIN YTXG"/>
    <property type="match status" value="1"/>
</dbReference>
<gene>
    <name evidence="2" type="ORF">PP769_14965</name>
</gene>
<keyword evidence="1" id="KW-0812">Transmembrane</keyword>
<dbReference type="RefSeq" id="WP_312641551.1">
    <property type="nucleotide sequence ID" value="NZ_CP116967.1"/>
</dbReference>
<feature type="transmembrane region" description="Helical" evidence="1">
    <location>
        <begin position="6"/>
        <end position="27"/>
    </location>
</feature>
<keyword evidence="1" id="KW-1133">Transmembrane helix</keyword>
<dbReference type="AlphaFoldDB" id="A0AA96GGG6"/>
<organism evidence="2 3">
    <name type="scientific">Candidatus Nitrospira allomarina</name>
    <dbReference type="NCBI Taxonomy" id="3020900"/>
    <lineage>
        <taxon>Bacteria</taxon>
        <taxon>Pseudomonadati</taxon>
        <taxon>Nitrospirota</taxon>
        <taxon>Nitrospiria</taxon>
        <taxon>Nitrospirales</taxon>
        <taxon>Nitrospiraceae</taxon>
        <taxon>Nitrospira</taxon>
    </lineage>
</organism>
<accession>A0AA96GGG6</accession>